<evidence type="ECO:0000256" key="25">
    <source>
        <dbReference type="ARBA" id="ARBA00052194"/>
    </source>
</evidence>
<dbReference type="GO" id="GO:0005524">
    <property type="term" value="F:ATP binding"/>
    <property type="evidence" value="ECO:0007669"/>
    <property type="project" value="UniProtKB-KW"/>
</dbReference>
<dbReference type="SUPFAM" id="SSF52540">
    <property type="entry name" value="P-loop containing nucleoside triphosphate hydrolases"/>
    <property type="match status" value="1"/>
</dbReference>
<dbReference type="FunFam" id="1.10.8.770:FF:000001">
    <property type="entry name" value="Methylenetetrahydrofolate dehydrogenase (NADP+ dependent) 1 like"/>
    <property type="match status" value="1"/>
</dbReference>
<keyword evidence="11" id="KW-0554">One-carbon metabolism</keyword>
<evidence type="ECO:0000256" key="11">
    <source>
        <dbReference type="ARBA" id="ARBA00022563"/>
    </source>
</evidence>
<evidence type="ECO:0000256" key="14">
    <source>
        <dbReference type="ARBA" id="ARBA00022741"/>
    </source>
</evidence>
<evidence type="ECO:0000256" key="4">
    <source>
        <dbReference type="ARBA" id="ARBA00006985"/>
    </source>
</evidence>
<evidence type="ECO:0000256" key="6">
    <source>
        <dbReference type="ARBA" id="ARBA00012295"/>
    </source>
</evidence>
<dbReference type="PROSITE" id="PS00721">
    <property type="entry name" value="FTHFS_1"/>
    <property type="match status" value="1"/>
</dbReference>
<evidence type="ECO:0000256" key="15">
    <source>
        <dbReference type="ARBA" id="ARBA00022755"/>
    </source>
</evidence>
<dbReference type="InterPro" id="IPR027417">
    <property type="entry name" value="P-loop_NTPase"/>
</dbReference>
<dbReference type="HAMAP" id="MF_01543">
    <property type="entry name" value="FTHFS"/>
    <property type="match status" value="1"/>
</dbReference>
<comment type="subcellular location">
    <subcellularLocation>
        <location evidence="1">Cytoplasm</location>
    </subcellularLocation>
</comment>
<keyword evidence="10" id="KW-0963">Cytoplasm</keyword>
<dbReference type="FunFam" id="3.40.50.300:FF:001522">
    <property type="entry name" value="Probable MIS1-C1-tetrahydrofolate synthase, mitochondrial"/>
    <property type="match status" value="1"/>
</dbReference>
<dbReference type="Gene3D" id="3.40.50.720">
    <property type="entry name" value="NAD(P)-binding Rossmann-like Domain"/>
    <property type="match status" value="1"/>
</dbReference>
<dbReference type="InterPro" id="IPR000477">
    <property type="entry name" value="RT_dom"/>
</dbReference>
<dbReference type="FunFam" id="3.40.50.300:FF:000245">
    <property type="entry name" value="C-1-tetrahydrofolate synthase, cytoplasmic"/>
    <property type="match status" value="1"/>
</dbReference>
<evidence type="ECO:0000256" key="9">
    <source>
        <dbReference type="ARBA" id="ARBA00017592"/>
    </source>
</evidence>
<comment type="subunit">
    <text evidence="5">Homodimer.</text>
</comment>
<evidence type="ECO:0000256" key="20">
    <source>
        <dbReference type="ARBA" id="ARBA00023102"/>
    </source>
</evidence>
<keyword evidence="17" id="KW-0067">ATP-binding</keyword>
<evidence type="ECO:0000256" key="1">
    <source>
        <dbReference type="ARBA" id="ARBA00004496"/>
    </source>
</evidence>
<dbReference type="GO" id="GO:0006164">
    <property type="term" value="P:purine nucleotide biosynthetic process"/>
    <property type="evidence" value="ECO:0007669"/>
    <property type="project" value="UniProtKB-KW"/>
</dbReference>
<dbReference type="Pfam" id="PF00078">
    <property type="entry name" value="RVT_1"/>
    <property type="match status" value="1"/>
</dbReference>
<dbReference type="InterPro" id="IPR000672">
    <property type="entry name" value="THF_DH/CycHdrlase"/>
</dbReference>
<protein>
    <recommendedName>
        <fullName evidence="9">C-1-tetrahydrofolate synthase, cytoplasmic</fullName>
        <ecNumber evidence="8">1.5.1.5</ecNumber>
        <ecNumber evidence="7">3.5.4.9</ecNumber>
        <ecNumber evidence="6">6.3.4.3</ecNumber>
    </recommendedName>
</protein>
<comment type="similarity">
    <text evidence="3">In the N-terminal section; belongs to the tetrahydrofolate dehydrogenase/cyclohydrolase family.</text>
</comment>
<comment type="caution">
    <text evidence="28">The sequence shown here is derived from an EMBL/GenBank/DDBJ whole genome shotgun (WGS) entry which is preliminary data.</text>
</comment>
<dbReference type="Gene3D" id="3.40.50.300">
    <property type="entry name" value="P-loop containing nucleotide triphosphate hydrolases"/>
    <property type="match status" value="2"/>
</dbReference>
<dbReference type="InterPro" id="IPR000559">
    <property type="entry name" value="Formate_THF_ligase"/>
</dbReference>
<dbReference type="FunFam" id="3.40.50.10860:FF:000005">
    <property type="entry name" value="C-1-tetrahydrofolate synthase, cytoplasmic, putative"/>
    <property type="match status" value="1"/>
</dbReference>
<feature type="domain" description="Reverse transcriptase" evidence="27">
    <location>
        <begin position="1"/>
        <end position="143"/>
    </location>
</feature>
<dbReference type="EC" id="1.5.1.5" evidence="8"/>
<dbReference type="HAMAP" id="MF_01576">
    <property type="entry name" value="THF_DHG_CYH"/>
    <property type="match status" value="1"/>
</dbReference>
<comment type="function">
    <text evidence="26">Trifunctional enzyme that catalyzes the interconversion of three forms of one-carbon-substituted tetrahydrofolate: (6R)-5,10-methylene-5,6,7,8-tetrahydrofolate, 5,10-methenyltetrahydrofolate and (6S)-10-formyltetrahydrofolate. These derivatives of tetrahydrofolate are differentially required in nucleotide and amino acid biosynthesis, (6S)-10-formyltetrahydrofolate being required for purine biosynthesis while (6R)-5,10-methylene-5,6,7,8-tetrahydrofolate is used for serine and methionine biosynthesis for instance.</text>
</comment>
<comment type="catalytic activity">
    <reaction evidence="25">
        <text>(6R)-5,10-methylene-5,6,7,8-tetrahydrofolate + NADP(+) = (6R)-5,10-methenyltetrahydrofolate + NADPH</text>
        <dbReference type="Rhea" id="RHEA:22812"/>
        <dbReference type="ChEBI" id="CHEBI:15636"/>
        <dbReference type="ChEBI" id="CHEBI:57455"/>
        <dbReference type="ChEBI" id="CHEBI:57783"/>
        <dbReference type="ChEBI" id="CHEBI:58349"/>
        <dbReference type="EC" id="1.5.1.5"/>
    </reaction>
</comment>
<keyword evidence="21" id="KW-0486">Methionine biosynthesis</keyword>
<dbReference type="PANTHER" id="PTHR48099">
    <property type="entry name" value="C-1-TETRAHYDROFOLATE SYNTHASE, CYTOPLASMIC-RELATED"/>
    <property type="match status" value="1"/>
</dbReference>
<dbReference type="GO" id="GO:0004488">
    <property type="term" value="F:methylenetetrahydrofolate dehydrogenase (NADP+) activity"/>
    <property type="evidence" value="ECO:0007669"/>
    <property type="project" value="UniProtKB-EC"/>
</dbReference>
<evidence type="ECO:0000259" key="27">
    <source>
        <dbReference type="PROSITE" id="PS50878"/>
    </source>
</evidence>
<dbReference type="Proteomes" id="UP001274896">
    <property type="component" value="Unassembled WGS sequence"/>
</dbReference>
<evidence type="ECO:0000256" key="13">
    <source>
        <dbReference type="ARBA" id="ARBA00022605"/>
    </source>
</evidence>
<evidence type="ECO:0000256" key="21">
    <source>
        <dbReference type="ARBA" id="ARBA00023167"/>
    </source>
</evidence>
<dbReference type="InterPro" id="IPR036291">
    <property type="entry name" value="NAD(P)-bd_dom_sf"/>
</dbReference>
<comment type="pathway">
    <text evidence="2">One-carbon metabolism; tetrahydrofolate interconversion.</text>
</comment>
<dbReference type="Gene3D" id="3.40.50.10860">
    <property type="entry name" value="Leucine Dehydrogenase, chain A, domain 1"/>
    <property type="match status" value="1"/>
</dbReference>
<evidence type="ECO:0000313" key="28">
    <source>
        <dbReference type="EMBL" id="KAK3537946.1"/>
    </source>
</evidence>
<dbReference type="InterPro" id="IPR046346">
    <property type="entry name" value="Aminoacid_DH-like_N_sf"/>
</dbReference>
<dbReference type="Pfam" id="PF02882">
    <property type="entry name" value="THF_DHG_CYH_C"/>
    <property type="match status" value="1"/>
</dbReference>
<dbReference type="PROSITE" id="PS00722">
    <property type="entry name" value="FTHFS_2"/>
    <property type="match status" value="1"/>
</dbReference>
<dbReference type="GO" id="GO:0004329">
    <property type="term" value="F:formate-tetrahydrofolate ligase activity"/>
    <property type="evidence" value="ECO:0007669"/>
    <property type="project" value="UniProtKB-EC"/>
</dbReference>
<dbReference type="PROSITE" id="PS50878">
    <property type="entry name" value="RT_POL"/>
    <property type="match status" value="1"/>
</dbReference>
<dbReference type="Pfam" id="PF00763">
    <property type="entry name" value="THF_DHG_CYH"/>
    <property type="match status" value="1"/>
</dbReference>
<proteinExistence type="inferred from homology"/>
<dbReference type="GO" id="GO:0005829">
    <property type="term" value="C:cytosol"/>
    <property type="evidence" value="ECO:0007669"/>
    <property type="project" value="UniProtKB-ARBA"/>
</dbReference>
<dbReference type="GO" id="GO:0009257">
    <property type="term" value="P:10-formyltetrahydrofolate biosynthetic process"/>
    <property type="evidence" value="ECO:0007669"/>
    <property type="project" value="UniProtKB-ARBA"/>
</dbReference>
<keyword evidence="19" id="KW-0560">Oxidoreductase</keyword>
<dbReference type="Gene3D" id="3.10.410.10">
    <property type="entry name" value="Formyltetrahydrofolate synthetase, domain 3"/>
    <property type="match status" value="1"/>
</dbReference>
<keyword evidence="15" id="KW-0658">Purine biosynthesis</keyword>
<dbReference type="EC" id="3.5.4.9" evidence="7"/>
<dbReference type="GO" id="GO:0035999">
    <property type="term" value="P:tetrahydrofolate interconversion"/>
    <property type="evidence" value="ECO:0007669"/>
    <property type="project" value="TreeGrafter"/>
</dbReference>
<dbReference type="Gene3D" id="1.10.8.770">
    <property type="match status" value="1"/>
</dbReference>
<dbReference type="EC" id="6.3.4.3" evidence="6"/>
<dbReference type="InterPro" id="IPR020867">
    <property type="entry name" value="THF_DH/CycHdrlase_CS"/>
</dbReference>
<dbReference type="FunFam" id="3.10.410.10:FF:000001">
    <property type="entry name" value="Putative formate--tetrahydrofolate ligase"/>
    <property type="match status" value="1"/>
</dbReference>
<evidence type="ECO:0000256" key="2">
    <source>
        <dbReference type="ARBA" id="ARBA00004777"/>
    </source>
</evidence>
<dbReference type="FunFam" id="3.40.50.720:FF:000006">
    <property type="entry name" value="Bifunctional protein FolD"/>
    <property type="match status" value="1"/>
</dbReference>
<dbReference type="AlphaFoldDB" id="A0AAE0R0J4"/>
<keyword evidence="29" id="KW-1185">Reference proteome</keyword>
<evidence type="ECO:0000256" key="8">
    <source>
        <dbReference type="ARBA" id="ARBA00012859"/>
    </source>
</evidence>
<keyword evidence="14" id="KW-0547">Nucleotide-binding</keyword>
<evidence type="ECO:0000256" key="7">
    <source>
        <dbReference type="ARBA" id="ARBA00012776"/>
    </source>
</evidence>
<evidence type="ECO:0000256" key="24">
    <source>
        <dbReference type="ARBA" id="ARBA00049033"/>
    </source>
</evidence>
<dbReference type="InterPro" id="IPR020628">
    <property type="entry name" value="Formate_THF_ligase_CS"/>
</dbReference>
<dbReference type="SUPFAM" id="SSF51735">
    <property type="entry name" value="NAD(P)-binding Rossmann-fold domains"/>
    <property type="match status" value="1"/>
</dbReference>
<evidence type="ECO:0000256" key="18">
    <source>
        <dbReference type="ARBA" id="ARBA00022857"/>
    </source>
</evidence>
<reference evidence="28" key="1">
    <citation type="submission" date="2023-06" db="EMBL/GenBank/DDBJ databases">
        <title>Male Hemibagrus guttatus genome.</title>
        <authorList>
            <person name="Bian C."/>
        </authorList>
    </citation>
    <scope>NUCLEOTIDE SEQUENCE</scope>
    <source>
        <strain evidence="28">Male_cb2023</strain>
        <tissue evidence="28">Muscle</tissue>
    </source>
</reference>
<dbReference type="PANTHER" id="PTHR48099:SF1">
    <property type="entry name" value="C-1-TETRAHYDROFOLATE SYNTHASE, CYTOPLASMIC"/>
    <property type="match status" value="1"/>
</dbReference>
<comment type="similarity">
    <text evidence="4">In the C-terminal section; belongs to the formate--tetrahydrofolate ligase family.</text>
</comment>
<evidence type="ECO:0000256" key="22">
    <source>
        <dbReference type="ARBA" id="ARBA00023268"/>
    </source>
</evidence>
<dbReference type="SUPFAM" id="SSF53223">
    <property type="entry name" value="Aminoacid dehydrogenase-like, N-terminal domain"/>
    <property type="match status" value="1"/>
</dbReference>
<dbReference type="InterPro" id="IPR020630">
    <property type="entry name" value="THF_DH/CycHdrlase_cat_dom"/>
</dbReference>
<dbReference type="InterPro" id="IPR020631">
    <property type="entry name" value="THF_DH/CycHdrlase_NAD-bd_dom"/>
</dbReference>
<evidence type="ECO:0000256" key="19">
    <source>
        <dbReference type="ARBA" id="ARBA00023002"/>
    </source>
</evidence>
<accession>A0AAE0R0J4</accession>
<dbReference type="GO" id="GO:0004477">
    <property type="term" value="F:methenyltetrahydrofolate cyclohydrolase activity"/>
    <property type="evidence" value="ECO:0007669"/>
    <property type="project" value="UniProtKB-EC"/>
</dbReference>
<keyword evidence="18" id="KW-0521">NADP</keyword>
<comment type="catalytic activity">
    <reaction evidence="23">
        <text>(6R)-5,10-methenyltetrahydrofolate + H2O = (6R)-10-formyltetrahydrofolate + H(+)</text>
        <dbReference type="Rhea" id="RHEA:23700"/>
        <dbReference type="ChEBI" id="CHEBI:15377"/>
        <dbReference type="ChEBI" id="CHEBI:15378"/>
        <dbReference type="ChEBI" id="CHEBI:57455"/>
        <dbReference type="ChEBI" id="CHEBI:195366"/>
        <dbReference type="EC" id="3.5.4.9"/>
    </reaction>
</comment>
<organism evidence="28 29">
    <name type="scientific">Hemibagrus guttatus</name>
    <dbReference type="NCBI Taxonomy" id="175788"/>
    <lineage>
        <taxon>Eukaryota</taxon>
        <taxon>Metazoa</taxon>
        <taxon>Chordata</taxon>
        <taxon>Craniata</taxon>
        <taxon>Vertebrata</taxon>
        <taxon>Euteleostomi</taxon>
        <taxon>Actinopterygii</taxon>
        <taxon>Neopterygii</taxon>
        <taxon>Teleostei</taxon>
        <taxon>Ostariophysi</taxon>
        <taxon>Siluriformes</taxon>
        <taxon>Bagridae</taxon>
        <taxon>Hemibagrus</taxon>
    </lineage>
</organism>
<evidence type="ECO:0000256" key="12">
    <source>
        <dbReference type="ARBA" id="ARBA00022598"/>
    </source>
</evidence>
<sequence>MEKAYDRVPREELWYCMRKSGVAEKYVRVVQDMYERSRTVVRCAVGQTEEFKVEVGLHQGSALSPFLFAMVMDQLSEEVRQESPWTMMFADDIVICSESREQVEVCAGEKRNESQPYQVREKLKKEVEEMKNQDPNFRPGLVVLQVGNRDDSNLYISMKLKAATEIGIHATHMRLPQTATEEEVLQSITEVNENSSVHGLIVQLPLDSIHRIDTEKVTNTVAPEKDVDGLTSINAGKLARGDLGDCFIPCTPNGCMELIKQTGVSVAGKRAVVVGRSKIVGAPMHDLLLWNHATVTTCHSKTAELAAEVGKADILVTGIGKAEMVKGEWVKKGAVVIDCGINHVPDSTKPSGKRVVGDVHFATAKEQAAFITPVPGGVGPMTVAMLMQNTVLSAKRFLLAHEPGKWNISYTKLNLQRPVPSDIVISRSGIPKPIDRLAREIGLLSDEVELYGKTKAKVQLETINRLKSQTDGKYVVVTGITPTPLGEGKSTTTIGLVQALGAHLKRNVFACVRQPSQGPTFGIKGGAAGGGYSQVIPMEEFNLHLTGDIHAITAANNLVAAAIDARMFHEATQSDKALYNRLVPLSGGQRTFSPVQINRLKKLGIEKTDPSALTEEEITRFARLDIDPESITWQRVLDTNDRFLRKITIGQSPTEKGYTRTAQFDITVASEIMAVLALTSSLEDMRQRLTKMVVATSRSGEPITTEDLGVCGALTVLMRDAIKPNLMQTLEMPSRLFYKKTDQSDVMCLSQGNPVFVHAGPFANIAHGNSSILADKIALKLVGPEGFVVTEAGFGADIGMEKFFNIKCRYSGLRPHVVVLVATVRALKMHGGGPTVTAGMPLPKEYIEENLELVEKGCSNLRKQIENAKHFGVPVVVAVNAFKTDTDAELQLICDLAKQAGAFDAVRCTHWADGGAGATELGKAVQKATEAPSNFSFLYDTELPVVDKIRIIAQKIYGADDVELLPEAQRKVELYTKQGFGNLPICMAKTHLSLSHDAEKKGVPTGFVLPVRDIRASVGAGFLYPLVGTMPTIPGLPTRPCFYDIDLDPVTGEVIGLF</sequence>
<keyword evidence="20" id="KW-0368">Histidine biosynthesis</keyword>
<evidence type="ECO:0000256" key="3">
    <source>
        <dbReference type="ARBA" id="ARBA00005559"/>
    </source>
</evidence>
<evidence type="ECO:0000256" key="16">
    <source>
        <dbReference type="ARBA" id="ARBA00022801"/>
    </source>
</evidence>
<keyword evidence="22" id="KW-0511">Multifunctional enzyme</keyword>
<evidence type="ECO:0000256" key="23">
    <source>
        <dbReference type="ARBA" id="ARBA00036357"/>
    </source>
</evidence>
<evidence type="ECO:0000256" key="17">
    <source>
        <dbReference type="ARBA" id="ARBA00022840"/>
    </source>
</evidence>
<dbReference type="CDD" id="cd00477">
    <property type="entry name" value="FTHFS"/>
    <property type="match status" value="1"/>
</dbReference>
<dbReference type="PROSITE" id="PS00766">
    <property type="entry name" value="THF_DHG_CYH_1"/>
    <property type="match status" value="1"/>
</dbReference>
<evidence type="ECO:0000313" key="29">
    <source>
        <dbReference type="Proteomes" id="UP001274896"/>
    </source>
</evidence>
<dbReference type="GO" id="GO:0009086">
    <property type="term" value="P:methionine biosynthetic process"/>
    <property type="evidence" value="ECO:0007669"/>
    <property type="project" value="UniProtKB-KW"/>
</dbReference>
<dbReference type="EMBL" id="JAUCMX010000008">
    <property type="protein sequence ID" value="KAK3537946.1"/>
    <property type="molecule type" value="Genomic_DNA"/>
</dbReference>
<name>A0AAE0R0J4_9TELE</name>
<gene>
    <name evidence="28" type="ORF">QTP70_024530</name>
</gene>
<keyword evidence="13" id="KW-0028">Amino-acid biosynthesis</keyword>
<dbReference type="GO" id="GO:0046655">
    <property type="term" value="P:folic acid metabolic process"/>
    <property type="evidence" value="ECO:0007669"/>
    <property type="project" value="UniProtKB-ARBA"/>
</dbReference>
<dbReference type="Pfam" id="PF01268">
    <property type="entry name" value="FTHFS"/>
    <property type="match status" value="1"/>
</dbReference>
<evidence type="ECO:0000256" key="5">
    <source>
        <dbReference type="ARBA" id="ARBA00011738"/>
    </source>
</evidence>
<keyword evidence="12" id="KW-0436">Ligase</keyword>
<evidence type="ECO:0000256" key="26">
    <source>
        <dbReference type="ARBA" id="ARBA00059708"/>
    </source>
</evidence>
<evidence type="ECO:0000256" key="10">
    <source>
        <dbReference type="ARBA" id="ARBA00022490"/>
    </source>
</evidence>
<dbReference type="CDD" id="cd01080">
    <property type="entry name" value="NAD_bind_m-THF_DH_Cyclohyd"/>
    <property type="match status" value="1"/>
</dbReference>
<keyword evidence="16" id="KW-0378">Hydrolase</keyword>
<dbReference type="PROSITE" id="PS00767">
    <property type="entry name" value="THF_DHG_CYH_2"/>
    <property type="match status" value="1"/>
</dbReference>
<dbReference type="PRINTS" id="PR00085">
    <property type="entry name" value="THFDHDRGNASE"/>
</dbReference>
<comment type="catalytic activity">
    <reaction evidence="24">
        <text>(6S)-5,6,7,8-tetrahydrofolate + formate + ATP = (6R)-10-formyltetrahydrofolate + ADP + phosphate</text>
        <dbReference type="Rhea" id="RHEA:20221"/>
        <dbReference type="ChEBI" id="CHEBI:15740"/>
        <dbReference type="ChEBI" id="CHEBI:30616"/>
        <dbReference type="ChEBI" id="CHEBI:43474"/>
        <dbReference type="ChEBI" id="CHEBI:57453"/>
        <dbReference type="ChEBI" id="CHEBI:195366"/>
        <dbReference type="ChEBI" id="CHEBI:456216"/>
        <dbReference type="EC" id="6.3.4.3"/>
    </reaction>
</comment>